<dbReference type="RefSeq" id="WP_138723809.1">
    <property type="nucleotide sequence ID" value="NZ_SSHJ02000007.1"/>
</dbReference>
<evidence type="ECO:0000313" key="1">
    <source>
        <dbReference type="EMBL" id="MFN0256722.1"/>
    </source>
</evidence>
<dbReference type="InterPro" id="IPR032866">
    <property type="entry name" value="Prok_Ub"/>
</dbReference>
<accession>A0ABW9JBT1</accession>
<dbReference type="Proteomes" id="UP001517247">
    <property type="component" value="Unassembled WGS sequence"/>
</dbReference>
<keyword evidence="2" id="KW-1185">Reference proteome</keyword>
<dbReference type="EMBL" id="SSHJ02000007">
    <property type="protein sequence ID" value="MFN0256722.1"/>
    <property type="molecule type" value="Genomic_DNA"/>
</dbReference>
<comment type="caution">
    <text evidence="1">The sequence shown here is derived from an EMBL/GenBank/DDBJ whole genome shotgun (WGS) entry which is preliminary data.</text>
</comment>
<gene>
    <name evidence="1" type="ORF">E6A44_014125</name>
</gene>
<organism evidence="1 2">
    <name type="scientific">Pedobacter ureilyticus</name>
    <dbReference type="NCBI Taxonomy" id="1393051"/>
    <lineage>
        <taxon>Bacteria</taxon>
        <taxon>Pseudomonadati</taxon>
        <taxon>Bacteroidota</taxon>
        <taxon>Sphingobacteriia</taxon>
        <taxon>Sphingobacteriales</taxon>
        <taxon>Sphingobacteriaceae</taxon>
        <taxon>Pedobacter</taxon>
    </lineage>
</organism>
<dbReference type="NCBIfam" id="TIGR03738">
    <property type="entry name" value="PRTRC_C"/>
    <property type="match status" value="1"/>
</dbReference>
<sequence length="72" mass="8138">MMTTQLLPRVFLFTSGGRDMKLADPESRYTPEEVKHFYAGSYPILTNAHIEGPNIAEDEVQYRFVTTLGTKG</sequence>
<evidence type="ECO:0000313" key="2">
    <source>
        <dbReference type="Proteomes" id="UP001517247"/>
    </source>
</evidence>
<dbReference type="Pfam" id="PF14454">
    <property type="entry name" value="Prok_Ub"/>
    <property type="match status" value="1"/>
</dbReference>
<dbReference type="InterPro" id="IPR022289">
    <property type="entry name" value="PRTRC_protein-C"/>
</dbReference>
<protein>
    <submittedName>
        <fullName evidence="1">PRTRC system protein C</fullName>
    </submittedName>
</protein>
<name>A0ABW9JBT1_9SPHI</name>
<reference evidence="1 2" key="1">
    <citation type="submission" date="2024-12" db="EMBL/GenBank/DDBJ databases">
        <authorList>
            <person name="Hu S."/>
        </authorList>
    </citation>
    <scope>NUCLEOTIDE SEQUENCE [LARGE SCALE GENOMIC DNA]</scope>
    <source>
        <strain evidence="1 2">THG-T11</strain>
    </source>
</reference>
<proteinExistence type="predicted"/>